<protein>
    <submittedName>
        <fullName evidence="3">Glycosyltransferase family 4 protein</fullName>
    </submittedName>
</protein>
<feature type="domain" description="Glycosyl transferase family 1" evidence="1">
    <location>
        <begin position="205"/>
        <end position="345"/>
    </location>
</feature>
<dbReference type="SUPFAM" id="SSF53756">
    <property type="entry name" value="UDP-Glycosyltransferase/glycogen phosphorylase"/>
    <property type="match status" value="1"/>
</dbReference>
<evidence type="ECO:0000313" key="4">
    <source>
        <dbReference type="Proteomes" id="UP001221558"/>
    </source>
</evidence>
<sequence length="386" mass="43715">MRILVIHNFYQHAGGEDVVFHQEVNELQKNHEVHTLTFQNKKGWRGALQFLHYPWNFYAARQVIKALKRDQPDIVHIHNLHYASGPAYIRSIHKRGIPIVMTLHNYRLLCPSASLFSDGQIFTASVKSTFPWLAIKKRVLDHSLLKTTLTAWTYWLHRKFGTWDKVQTYVVLSSFAKSIFSQSTFPVADHKFTIRPNSIELRPVKVEKLAKLVYIGRFSSEKGIIPLLEAIDGTGIALDIYGAGPQLEQVSRYVAANPTIRYLGYQPQAVLSKAIAQADALVVPSVCYEGMPMTIIEAFAQGTPVLASAIGILKEMVLPLYTGMHFDPFDKNSVRTCLTDWVALDPAEKAKMAANCQAEYKQKYTLTKNMNLLVNIYQDAIQHAKK</sequence>
<proteinExistence type="predicted"/>
<name>A0ABY7WIR6_9SPHI</name>
<reference evidence="3 4" key="1">
    <citation type="submission" date="2023-02" db="EMBL/GenBank/DDBJ databases">
        <title>Genome sequence of Sphingobacterium sp. KACC 22765.</title>
        <authorList>
            <person name="Kim S."/>
            <person name="Heo J."/>
            <person name="Kwon S.-W."/>
        </authorList>
    </citation>
    <scope>NUCLEOTIDE SEQUENCE [LARGE SCALE GENOMIC DNA]</scope>
    <source>
        <strain evidence="3 4">KACC 22765</strain>
    </source>
</reference>
<dbReference type="PANTHER" id="PTHR45947">
    <property type="entry name" value="SULFOQUINOVOSYL TRANSFERASE SQD2"/>
    <property type="match status" value="1"/>
</dbReference>
<dbReference type="CDD" id="cd03801">
    <property type="entry name" value="GT4_PimA-like"/>
    <property type="match status" value="1"/>
</dbReference>
<dbReference type="Pfam" id="PF00534">
    <property type="entry name" value="Glycos_transf_1"/>
    <property type="match status" value="1"/>
</dbReference>
<dbReference type="PANTHER" id="PTHR45947:SF13">
    <property type="entry name" value="TRANSFERASE"/>
    <property type="match status" value="1"/>
</dbReference>
<keyword evidence="4" id="KW-1185">Reference proteome</keyword>
<dbReference type="EMBL" id="CP117880">
    <property type="protein sequence ID" value="WDF69501.1"/>
    <property type="molecule type" value="Genomic_DNA"/>
</dbReference>
<dbReference type="InterPro" id="IPR001296">
    <property type="entry name" value="Glyco_trans_1"/>
</dbReference>
<evidence type="ECO:0000259" key="2">
    <source>
        <dbReference type="Pfam" id="PF13439"/>
    </source>
</evidence>
<dbReference type="RefSeq" id="WP_274268214.1">
    <property type="nucleotide sequence ID" value="NZ_CP117880.1"/>
</dbReference>
<dbReference type="InterPro" id="IPR028098">
    <property type="entry name" value="Glyco_trans_4-like_N"/>
</dbReference>
<dbReference type="Proteomes" id="UP001221558">
    <property type="component" value="Chromosome"/>
</dbReference>
<gene>
    <name evidence="3" type="ORF">PQ465_03770</name>
</gene>
<evidence type="ECO:0000313" key="3">
    <source>
        <dbReference type="EMBL" id="WDF69501.1"/>
    </source>
</evidence>
<dbReference type="Pfam" id="PF13439">
    <property type="entry name" value="Glyco_transf_4"/>
    <property type="match status" value="1"/>
</dbReference>
<dbReference type="Gene3D" id="3.40.50.2000">
    <property type="entry name" value="Glycogen Phosphorylase B"/>
    <property type="match status" value="2"/>
</dbReference>
<organism evidence="3 4">
    <name type="scientific">Sphingobacterium oryzagri</name>
    <dbReference type="NCBI Taxonomy" id="3025669"/>
    <lineage>
        <taxon>Bacteria</taxon>
        <taxon>Pseudomonadati</taxon>
        <taxon>Bacteroidota</taxon>
        <taxon>Sphingobacteriia</taxon>
        <taxon>Sphingobacteriales</taxon>
        <taxon>Sphingobacteriaceae</taxon>
        <taxon>Sphingobacterium</taxon>
    </lineage>
</organism>
<accession>A0ABY7WIR6</accession>
<feature type="domain" description="Glycosyltransferase subfamily 4-like N-terminal" evidence="2">
    <location>
        <begin position="14"/>
        <end position="200"/>
    </location>
</feature>
<evidence type="ECO:0000259" key="1">
    <source>
        <dbReference type="Pfam" id="PF00534"/>
    </source>
</evidence>
<dbReference type="InterPro" id="IPR050194">
    <property type="entry name" value="Glycosyltransferase_grp1"/>
</dbReference>